<dbReference type="PANTHER" id="PTHR46268">
    <property type="entry name" value="STRESS RESPONSE PROTEIN NHAX"/>
    <property type="match status" value="1"/>
</dbReference>
<organism evidence="3 4">
    <name type="scientific">Limnothrix redekei LRLZ20PSL1</name>
    <dbReference type="NCBI Taxonomy" id="3112953"/>
    <lineage>
        <taxon>Bacteria</taxon>
        <taxon>Bacillati</taxon>
        <taxon>Cyanobacteriota</taxon>
        <taxon>Cyanophyceae</taxon>
        <taxon>Pseudanabaenales</taxon>
        <taxon>Pseudanabaenaceae</taxon>
        <taxon>Limnothrix</taxon>
    </lineage>
</organism>
<evidence type="ECO:0000259" key="2">
    <source>
        <dbReference type="Pfam" id="PF00582"/>
    </source>
</evidence>
<dbReference type="CDD" id="cd00293">
    <property type="entry name" value="USP-like"/>
    <property type="match status" value="1"/>
</dbReference>
<comment type="similarity">
    <text evidence="1">Belongs to the universal stress protein A family.</text>
</comment>
<evidence type="ECO:0000313" key="4">
    <source>
        <dbReference type="Proteomes" id="UP001604335"/>
    </source>
</evidence>
<protein>
    <submittedName>
        <fullName evidence="3">Universal stress protein</fullName>
    </submittedName>
</protein>
<proteinExistence type="inferred from homology"/>
<evidence type="ECO:0000256" key="1">
    <source>
        <dbReference type="ARBA" id="ARBA00008791"/>
    </source>
</evidence>
<evidence type="ECO:0000313" key="3">
    <source>
        <dbReference type="EMBL" id="MFG3817797.1"/>
    </source>
</evidence>
<feature type="domain" description="UspA" evidence="2">
    <location>
        <begin position="1"/>
        <end position="137"/>
    </location>
</feature>
<dbReference type="SUPFAM" id="SSF52402">
    <property type="entry name" value="Adenine nucleotide alpha hydrolases-like"/>
    <property type="match status" value="1"/>
</dbReference>
<name>A0ABW7C9F8_9CYAN</name>
<sequence length="142" mass="15324">MKSVLVALDRSALSESEIAMLRSLNLNDQCKVILVHVIPPTSTDLDQPLDRPQGTAPDLYREIETQLAAYQKRLPCPSTIEIISGEPAAEIVRLANIHRTDLIIIGSRGLSGIDRILQGSVSSDVLEQAPCSVLVVKAKTAA</sequence>
<dbReference type="Gene3D" id="3.40.50.620">
    <property type="entry name" value="HUPs"/>
    <property type="match status" value="1"/>
</dbReference>
<dbReference type="PANTHER" id="PTHR46268:SF8">
    <property type="entry name" value="UNIVERSAL STRESS PROTEIN SLL1388"/>
    <property type="match status" value="1"/>
</dbReference>
<dbReference type="InterPro" id="IPR006015">
    <property type="entry name" value="Universal_stress_UspA"/>
</dbReference>
<dbReference type="EMBL" id="JAZAQF010000057">
    <property type="protein sequence ID" value="MFG3817797.1"/>
    <property type="molecule type" value="Genomic_DNA"/>
</dbReference>
<dbReference type="InterPro" id="IPR014729">
    <property type="entry name" value="Rossmann-like_a/b/a_fold"/>
</dbReference>
<dbReference type="InterPro" id="IPR006016">
    <property type="entry name" value="UspA"/>
</dbReference>
<keyword evidence="4" id="KW-1185">Reference proteome</keyword>
<dbReference type="PRINTS" id="PR01438">
    <property type="entry name" value="UNVRSLSTRESS"/>
</dbReference>
<gene>
    <name evidence="3" type="ORF">VPK24_09135</name>
</gene>
<reference evidence="4" key="1">
    <citation type="journal article" date="2024" name="Algal Res.">
        <title>Biochemical, toxicological and genomic investigation of a high-biomass producing Limnothrix strain isolated from Italian shallow drinking water reservoir.</title>
        <authorList>
            <person name="Simonazzi M."/>
            <person name="Shishido T.K."/>
            <person name="Delbaje E."/>
            <person name="Wahlsten M."/>
            <person name="Fewer D.P."/>
            <person name="Sivonen K."/>
            <person name="Pezzolesi L."/>
            <person name="Pistocchi R."/>
        </authorList>
    </citation>
    <scope>NUCLEOTIDE SEQUENCE [LARGE SCALE GENOMIC DNA]</scope>
    <source>
        <strain evidence="4">LRLZ20PSL1</strain>
    </source>
</reference>
<dbReference type="Pfam" id="PF00582">
    <property type="entry name" value="Usp"/>
    <property type="match status" value="1"/>
</dbReference>
<dbReference type="Proteomes" id="UP001604335">
    <property type="component" value="Unassembled WGS sequence"/>
</dbReference>
<accession>A0ABW7C9F8</accession>
<comment type="caution">
    <text evidence="3">The sequence shown here is derived from an EMBL/GenBank/DDBJ whole genome shotgun (WGS) entry which is preliminary data.</text>
</comment>